<protein>
    <submittedName>
        <fullName evidence="2">Uncharacterized protein</fullName>
    </submittedName>
</protein>
<reference evidence="2 3" key="1">
    <citation type="submission" date="2024-05" db="EMBL/GenBank/DDBJ databases">
        <title>Culex pipiens pipiens assembly and annotation.</title>
        <authorList>
            <person name="Alout H."/>
            <person name="Durand T."/>
        </authorList>
    </citation>
    <scope>NUCLEOTIDE SEQUENCE [LARGE SCALE GENOMIC DNA]</scope>
    <source>
        <strain evidence="2">HA-2024</strain>
        <tissue evidence="2">Whole body</tissue>
    </source>
</reference>
<dbReference type="InterPro" id="IPR000357">
    <property type="entry name" value="HEAT"/>
</dbReference>
<keyword evidence="3" id="KW-1185">Reference proteome</keyword>
<evidence type="ECO:0000256" key="1">
    <source>
        <dbReference type="ARBA" id="ARBA00022737"/>
    </source>
</evidence>
<dbReference type="AlphaFoldDB" id="A0ABD1DM70"/>
<proteinExistence type="predicted"/>
<dbReference type="EMBL" id="JBEHCU010005278">
    <property type="protein sequence ID" value="KAL1400340.1"/>
    <property type="molecule type" value="Genomic_DNA"/>
</dbReference>
<name>A0ABD1DM70_CULPP</name>
<dbReference type="SUPFAM" id="SSF48371">
    <property type="entry name" value="ARM repeat"/>
    <property type="match status" value="1"/>
</dbReference>
<dbReference type="InterPro" id="IPR011989">
    <property type="entry name" value="ARM-like"/>
</dbReference>
<dbReference type="Gene3D" id="1.25.10.10">
    <property type="entry name" value="Leucine-rich Repeat Variant"/>
    <property type="match status" value="1"/>
</dbReference>
<dbReference type="Pfam" id="PF02985">
    <property type="entry name" value="HEAT"/>
    <property type="match status" value="1"/>
</dbReference>
<sequence length="153" mass="16686">MGAFFTTVLPSQINALVGLIEDNGIPTRAYALRTLLAMGPLGVEHLKLLAYAIMARLDDPSGEVRELAATCLGRLQIAADGGEEAGRWDDVLRQIVPTMFLHLENPELKLRKAILASLEQLLVHHRALIKGLANEVAAGCPYKKDLDEILAHQ</sequence>
<dbReference type="InterPro" id="IPR016024">
    <property type="entry name" value="ARM-type_fold"/>
</dbReference>
<accession>A0ABD1DM70</accession>
<gene>
    <name evidence="2" type="ORF">pipiens_002081</name>
</gene>
<keyword evidence="1" id="KW-0677">Repeat</keyword>
<evidence type="ECO:0000313" key="3">
    <source>
        <dbReference type="Proteomes" id="UP001562425"/>
    </source>
</evidence>
<evidence type="ECO:0000313" key="2">
    <source>
        <dbReference type="EMBL" id="KAL1400340.1"/>
    </source>
</evidence>
<comment type="caution">
    <text evidence="2">The sequence shown here is derived from an EMBL/GenBank/DDBJ whole genome shotgun (WGS) entry which is preliminary data.</text>
</comment>
<organism evidence="2 3">
    <name type="scientific">Culex pipiens pipiens</name>
    <name type="common">Northern house mosquito</name>
    <dbReference type="NCBI Taxonomy" id="38569"/>
    <lineage>
        <taxon>Eukaryota</taxon>
        <taxon>Metazoa</taxon>
        <taxon>Ecdysozoa</taxon>
        <taxon>Arthropoda</taxon>
        <taxon>Hexapoda</taxon>
        <taxon>Insecta</taxon>
        <taxon>Pterygota</taxon>
        <taxon>Neoptera</taxon>
        <taxon>Endopterygota</taxon>
        <taxon>Diptera</taxon>
        <taxon>Nematocera</taxon>
        <taxon>Culicoidea</taxon>
        <taxon>Culicidae</taxon>
        <taxon>Culicinae</taxon>
        <taxon>Culicini</taxon>
        <taxon>Culex</taxon>
        <taxon>Culex</taxon>
    </lineage>
</organism>
<dbReference type="Proteomes" id="UP001562425">
    <property type="component" value="Unassembled WGS sequence"/>
</dbReference>